<dbReference type="PANTHER" id="PTHR33048:SF47">
    <property type="entry name" value="INTEGRAL MEMBRANE PROTEIN-RELATED"/>
    <property type="match status" value="1"/>
</dbReference>
<dbReference type="InterPro" id="IPR049326">
    <property type="entry name" value="Rhodopsin_dom_fungi"/>
</dbReference>
<evidence type="ECO:0000259" key="7">
    <source>
        <dbReference type="Pfam" id="PF20684"/>
    </source>
</evidence>
<dbReference type="GO" id="GO:0016020">
    <property type="term" value="C:membrane"/>
    <property type="evidence" value="ECO:0007669"/>
    <property type="project" value="UniProtKB-SubCell"/>
</dbReference>
<evidence type="ECO:0000256" key="1">
    <source>
        <dbReference type="ARBA" id="ARBA00004141"/>
    </source>
</evidence>
<keyword evidence="3 6" id="KW-1133">Transmembrane helix</keyword>
<feature type="transmembrane region" description="Helical" evidence="6">
    <location>
        <begin position="220"/>
        <end position="241"/>
    </location>
</feature>
<feature type="transmembrane region" description="Helical" evidence="6">
    <location>
        <begin position="18"/>
        <end position="37"/>
    </location>
</feature>
<evidence type="ECO:0000256" key="3">
    <source>
        <dbReference type="ARBA" id="ARBA00022989"/>
    </source>
</evidence>
<feature type="non-terminal residue" evidence="8">
    <location>
        <position position="1"/>
    </location>
</feature>
<comment type="subcellular location">
    <subcellularLocation>
        <location evidence="1">Membrane</location>
        <topology evidence="1">Multi-pass membrane protein</topology>
    </subcellularLocation>
</comment>
<feature type="transmembrane region" description="Helical" evidence="6">
    <location>
        <begin position="136"/>
        <end position="155"/>
    </location>
</feature>
<dbReference type="InterPro" id="IPR052337">
    <property type="entry name" value="SAT4-like"/>
</dbReference>
<reference evidence="8" key="1">
    <citation type="journal article" date="2023" name="Mol. Phylogenet. Evol.">
        <title>Genome-scale phylogeny and comparative genomics of the fungal order Sordariales.</title>
        <authorList>
            <person name="Hensen N."/>
            <person name="Bonometti L."/>
            <person name="Westerberg I."/>
            <person name="Brannstrom I.O."/>
            <person name="Guillou S."/>
            <person name="Cros-Aarteil S."/>
            <person name="Calhoun S."/>
            <person name="Haridas S."/>
            <person name="Kuo A."/>
            <person name="Mondo S."/>
            <person name="Pangilinan J."/>
            <person name="Riley R."/>
            <person name="LaButti K."/>
            <person name="Andreopoulos B."/>
            <person name="Lipzen A."/>
            <person name="Chen C."/>
            <person name="Yan M."/>
            <person name="Daum C."/>
            <person name="Ng V."/>
            <person name="Clum A."/>
            <person name="Steindorff A."/>
            <person name="Ohm R.A."/>
            <person name="Martin F."/>
            <person name="Silar P."/>
            <person name="Natvig D.O."/>
            <person name="Lalanne C."/>
            <person name="Gautier V."/>
            <person name="Ament-Velasquez S.L."/>
            <person name="Kruys A."/>
            <person name="Hutchinson M.I."/>
            <person name="Powell A.J."/>
            <person name="Barry K."/>
            <person name="Miller A.N."/>
            <person name="Grigoriev I.V."/>
            <person name="Debuchy R."/>
            <person name="Gladieux P."/>
            <person name="Hiltunen Thoren M."/>
            <person name="Johannesson H."/>
        </authorList>
    </citation>
    <scope>NUCLEOTIDE SEQUENCE</scope>
    <source>
        <strain evidence="8">CBS 118394</strain>
    </source>
</reference>
<feature type="transmembrane region" description="Helical" evidence="6">
    <location>
        <begin position="261"/>
        <end position="282"/>
    </location>
</feature>
<evidence type="ECO:0000256" key="4">
    <source>
        <dbReference type="ARBA" id="ARBA00023136"/>
    </source>
</evidence>
<evidence type="ECO:0000313" key="8">
    <source>
        <dbReference type="EMBL" id="KAK3313271.1"/>
    </source>
</evidence>
<comment type="caution">
    <text evidence="8">The sequence shown here is derived from an EMBL/GenBank/DDBJ whole genome shotgun (WGS) entry which is preliminary data.</text>
</comment>
<feature type="transmembrane region" description="Helical" evidence="6">
    <location>
        <begin position="49"/>
        <end position="74"/>
    </location>
</feature>
<proteinExistence type="inferred from homology"/>
<evidence type="ECO:0000256" key="2">
    <source>
        <dbReference type="ARBA" id="ARBA00022692"/>
    </source>
</evidence>
<dbReference type="PANTHER" id="PTHR33048">
    <property type="entry name" value="PTH11-LIKE INTEGRAL MEMBRANE PROTEIN (AFU_ORTHOLOGUE AFUA_5G11245)"/>
    <property type="match status" value="1"/>
</dbReference>
<keyword evidence="2 6" id="KW-0812">Transmembrane</keyword>
<reference evidence="8" key="2">
    <citation type="submission" date="2023-06" db="EMBL/GenBank/DDBJ databases">
        <authorList>
            <consortium name="Lawrence Berkeley National Laboratory"/>
            <person name="Haridas S."/>
            <person name="Hensen N."/>
            <person name="Bonometti L."/>
            <person name="Westerberg I."/>
            <person name="Brannstrom I.O."/>
            <person name="Guillou S."/>
            <person name="Cros-Aarteil S."/>
            <person name="Calhoun S."/>
            <person name="Kuo A."/>
            <person name="Mondo S."/>
            <person name="Pangilinan J."/>
            <person name="Riley R."/>
            <person name="Labutti K."/>
            <person name="Andreopoulos B."/>
            <person name="Lipzen A."/>
            <person name="Chen C."/>
            <person name="Yanf M."/>
            <person name="Daum C."/>
            <person name="Ng V."/>
            <person name="Clum A."/>
            <person name="Steindorff A."/>
            <person name="Ohm R."/>
            <person name="Martin F."/>
            <person name="Silar P."/>
            <person name="Natvig D."/>
            <person name="Lalanne C."/>
            <person name="Gautier V."/>
            <person name="Ament-Velasquez S.L."/>
            <person name="Kruys A."/>
            <person name="Hutchinson M.I."/>
            <person name="Powell A.J."/>
            <person name="Barry K."/>
            <person name="Miller A.N."/>
            <person name="Grigoriev I.V."/>
            <person name="Debuchy R."/>
            <person name="Gladieux P."/>
            <person name="Thoren M.H."/>
            <person name="Johannesson H."/>
        </authorList>
    </citation>
    <scope>NUCLEOTIDE SEQUENCE</scope>
    <source>
        <strain evidence="8">CBS 118394</strain>
    </source>
</reference>
<sequence length="371" mass="41781">AVFVPVGNDTVPEQAFRIVNWFFFGLCIIAITARVSIRWACFRRLVFEDYLMMVALLLHSAEAILIHLFVHYLYEAEALDRGDFSSFGPDTFTHIREGLIALGVGLNCTLVGVLIIKLNFLLFFRRLGASFRRFNIAWWAVTVFTVAGTAAQIGMEPFPCLFGSIDYILGPSCTNPDALKRLFFNTVFSATVDAASDVLIILFPTIILWGSGINLRKKMILTFVFGLVFLTIAVTIVRGSISHNQYGEEGTDPVRMQSLTFTWFWFHVEFSVAFVIACVVSFRTLFVQRAAKSSAAHDERQWREAAYRSAIRNGWRYKLRQVQDSVLDTCKTLEGWSGSEAETLAMHGLPTVPSGLMTVDFNDDDNWGTKK</sequence>
<dbReference type="EMBL" id="JAUEDM010000007">
    <property type="protein sequence ID" value="KAK3313271.1"/>
    <property type="molecule type" value="Genomic_DNA"/>
</dbReference>
<feature type="transmembrane region" description="Helical" evidence="6">
    <location>
        <begin position="99"/>
        <end position="124"/>
    </location>
</feature>
<feature type="domain" description="Rhodopsin" evidence="7">
    <location>
        <begin position="33"/>
        <end position="287"/>
    </location>
</feature>
<evidence type="ECO:0000256" key="5">
    <source>
        <dbReference type="ARBA" id="ARBA00038359"/>
    </source>
</evidence>
<evidence type="ECO:0000256" key="6">
    <source>
        <dbReference type="SAM" id="Phobius"/>
    </source>
</evidence>
<dbReference type="Proteomes" id="UP001283341">
    <property type="component" value="Unassembled WGS sequence"/>
</dbReference>
<feature type="non-terminal residue" evidence="8">
    <location>
        <position position="371"/>
    </location>
</feature>
<name>A0AAE0HV27_9PEZI</name>
<protein>
    <recommendedName>
        <fullName evidence="7">Rhodopsin domain-containing protein</fullName>
    </recommendedName>
</protein>
<dbReference type="AlphaFoldDB" id="A0AAE0HV27"/>
<comment type="similarity">
    <text evidence="5">Belongs to the SAT4 family.</text>
</comment>
<evidence type="ECO:0000313" key="9">
    <source>
        <dbReference type="Proteomes" id="UP001283341"/>
    </source>
</evidence>
<keyword evidence="9" id="KW-1185">Reference proteome</keyword>
<feature type="transmembrane region" description="Helical" evidence="6">
    <location>
        <begin position="187"/>
        <end position="208"/>
    </location>
</feature>
<gene>
    <name evidence="8" type="ORF">B0H66DRAFT_447173</name>
</gene>
<dbReference type="Pfam" id="PF20684">
    <property type="entry name" value="Fung_rhodopsin"/>
    <property type="match status" value="1"/>
</dbReference>
<organism evidence="8 9">
    <name type="scientific">Apodospora peruviana</name>
    <dbReference type="NCBI Taxonomy" id="516989"/>
    <lineage>
        <taxon>Eukaryota</taxon>
        <taxon>Fungi</taxon>
        <taxon>Dikarya</taxon>
        <taxon>Ascomycota</taxon>
        <taxon>Pezizomycotina</taxon>
        <taxon>Sordariomycetes</taxon>
        <taxon>Sordariomycetidae</taxon>
        <taxon>Sordariales</taxon>
        <taxon>Lasiosphaeriaceae</taxon>
        <taxon>Apodospora</taxon>
    </lineage>
</organism>
<accession>A0AAE0HV27</accession>
<keyword evidence="4 6" id="KW-0472">Membrane</keyword>